<dbReference type="Gene3D" id="3.30.1120.10">
    <property type="match status" value="1"/>
</dbReference>
<organism evidence="4 5">
    <name type="scientific">Portibacter lacus</name>
    <dbReference type="NCBI Taxonomy" id="1099794"/>
    <lineage>
        <taxon>Bacteria</taxon>
        <taxon>Pseudomonadati</taxon>
        <taxon>Bacteroidota</taxon>
        <taxon>Saprospiria</taxon>
        <taxon>Saprospirales</taxon>
        <taxon>Haliscomenobacteraceae</taxon>
        <taxon>Portibacter</taxon>
    </lineage>
</organism>
<dbReference type="Proteomes" id="UP001156666">
    <property type="component" value="Unassembled WGS sequence"/>
</dbReference>
<dbReference type="CDD" id="cd16146">
    <property type="entry name" value="ARS_like"/>
    <property type="match status" value="1"/>
</dbReference>
<protein>
    <submittedName>
        <fullName evidence="4">N-acetylgalactosamine-6-sulfatase</fullName>
    </submittedName>
</protein>
<dbReference type="PANTHER" id="PTHR42693:SF53">
    <property type="entry name" value="ENDO-4-O-SULFATASE"/>
    <property type="match status" value="1"/>
</dbReference>
<proteinExistence type="inferred from homology"/>
<dbReference type="InterPro" id="IPR050738">
    <property type="entry name" value="Sulfatase"/>
</dbReference>
<name>A0AA37SUI5_9BACT</name>
<evidence type="ECO:0000313" key="4">
    <source>
        <dbReference type="EMBL" id="GLR19959.1"/>
    </source>
</evidence>
<dbReference type="AlphaFoldDB" id="A0AA37SUI5"/>
<comment type="similarity">
    <text evidence="1">Belongs to the sulfatase family.</text>
</comment>
<accession>A0AA37SUI5</accession>
<dbReference type="FunFam" id="3.40.720.10:FF:000070">
    <property type="entry name" value="Arylsulfatase A"/>
    <property type="match status" value="1"/>
</dbReference>
<gene>
    <name evidence="4" type="ORF">GCM10007940_45750</name>
</gene>
<sequence>MKNLNILTPYNILIVIVFLFHSSTSQDDEKFKKPNVILIMTDDQGYGDLAAHGNPYIKTPHLDKLYAESTRFTVFHVNSFCAPTRAALMTGRMSDRTQVHSTVYVRNHLAKEEITMADYFKASGYHTGHFGKWHLGDNYPYRPMDRGFDEWVGIGDGGVGTANDYWGNDRMDDAYLRNGKWEKIKGFNTDVFFDETIDFIEKSKDEPFFIYLATNVPHGPMNVLPEWREEYEGMDFKMRTVPWGDTKDLFASITRVDQNIGRLRQYLADNELDENTIIIFLTDNGSSDGTHVFNDGMRGSKGSLYDGGHRVPCFVHWPAGGFNKAVDIDKFTAHIDLLPTLINICHLDNLEKSNLAIDGRSLEPLLKNPETEWEDRVIINHVQNIVDKQIKDKNIIVYTDQWRLINKNALYDINADPGQKNNVAEAYPDIVAELSKKYDDYWDELQMDDYPYPRPIIGTEYQEEVWLNSISWIREDLKVHSWNQSHVLAGEKAIGFWPVEISQEGPYHFDVRRWPKEVNLPLASALPEAAYSDISTNGKPIKKGAGKGIPVTKVRLKVGTQIIEKAVEGSEVGAEFIIDLPAGQTEVQAWLIDGEGNEQSAYYAYVKKV</sequence>
<evidence type="ECO:0000259" key="3">
    <source>
        <dbReference type="Pfam" id="PF00884"/>
    </source>
</evidence>
<keyword evidence="5" id="KW-1185">Reference proteome</keyword>
<dbReference type="Gene3D" id="3.40.720.10">
    <property type="entry name" value="Alkaline Phosphatase, subunit A"/>
    <property type="match status" value="1"/>
</dbReference>
<reference evidence="4" key="1">
    <citation type="journal article" date="2014" name="Int. J. Syst. Evol. Microbiol.">
        <title>Complete genome sequence of Corynebacterium casei LMG S-19264T (=DSM 44701T), isolated from a smear-ripened cheese.</title>
        <authorList>
            <consortium name="US DOE Joint Genome Institute (JGI-PGF)"/>
            <person name="Walter F."/>
            <person name="Albersmeier A."/>
            <person name="Kalinowski J."/>
            <person name="Ruckert C."/>
        </authorList>
    </citation>
    <scope>NUCLEOTIDE SEQUENCE</scope>
    <source>
        <strain evidence="4">NBRC 108769</strain>
    </source>
</reference>
<keyword evidence="2" id="KW-0378">Hydrolase</keyword>
<dbReference type="InterPro" id="IPR017850">
    <property type="entry name" value="Alkaline_phosphatase_core_sf"/>
</dbReference>
<reference evidence="4" key="2">
    <citation type="submission" date="2023-01" db="EMBL/GenBank/DDBJ databases">
        <title>Draft genome sequence of Portibacter lacus strain NBRC 108769.</title>
        <authorList>
            <person name="Sun Q."/>
            <person name="Mori K."/>
        </authorList>
    </citation>
    <scope>NUCLEOTIDE SEQUENCE</scope>
    <source>
        <strain evidence="4">NBRC 108769</strain>
    </source>
</reference>
<evidence type="ECO:0000256" key="2">
    <source>
        <dbReference type="ARBA" id="ARBA00022801"/>
    </source>
</evidence>
<comment type="caution">
    <text evidence="4">The sequence shown here is derived from an EMBL/GenBank/DDBJ whole genome shotgun (WGS) entry which is preliminary data.</text>
</comment>
<dbReference type="RefSeq" id="WP_235293485.1">
    <property type="nucleotide sequence ID" value="NZ_BSOH01000037.1"/>
</dbReference>
<evidence type="ECO:0000256" key="1">
    <source>
        <dbReference type="ARBA" id="ARBA00008779"/>
    </source>
</evidence>
<evidence type="ECO:0000313" key="5">
    <source>
        <dbReference type="Proteomes" id="UP001156666"/>
    </source>
</evidence>
<dbReference type="PANTHER" id="PTHR42693">
    <property type="entry name" value="ARYLSULFATASE FAMILY MEMBER"/>
    <property type="match status" value="1"/>
</dbReference>
<dbReference type="EMBL" id="BSOH01000037">
    <property type="protein sequence ID" value="GLR19959.1"/>
    <property type="molecule type" value="Genomic_DNA"/>
</dbReference>
<dbReference type="SUPFAM" id="SSF53649">
    <property type="entry name" value="Alkaline phosphatase-like"/>
    <property type="match status" value="1"/>
</dbReference>
<feature type="domain" description="Sulfatase N-terminal" evidence="3">
    <location>
        <begin position="34"/>
        <end position="342"/>
    </location>
</feature>
<dbReference type="GO" id="GO:0004065">
    <property type="term" value="F:arylsulfatase activity"/>
    <property type="evidence" value="ECO:0007669"/>
    <property type="project" value="TreeGrafter"/>
</dbReference>
<dbReference type="InterPro" id="IPR000917">
    <property type="entry name" value="Sulfatase_N"/>
</dbReference>
<dbReference type="Pfam" id="PF00884">
    <property type="entry name" value="Sulfatase"/>
    <property type="match status" value="1"/>
</dbReference>